<evidence type="ECO:0000313" key="1">
    <source>
        <dbReference type="EMBL" id="SEA03299.1"/>
    </source>
</evidence>
<sequence length="76" mass="8363">MVDIDSSSFFKGRVSQIFYQLSAANRTMSKAANQGTFKNEADAVSGLYLDLIRYQPWVSMAIMDCASCSLSALLIN</sequence>
<organism evidence="1 2">
    <name type="scientific">Arachidicoccus rhizosphaerae</name>
    <dbReference type="NCBI Taxonomy" id="551991"/>
    <lineage>
        <taxon>Bacteria</taxon>
        <taxon>Pseudomonadati</taxon>
        <taxon>Bacteroidota</taxon>
        <taxon>Chitinophagia</taxon>
        <taxon>Chitinophagales</taxon>
        <taxon>Chitinophagaceae</taxon>
        <taxon>Arachidicoccus</taxon>
    </lineage>
</organism>
<keyword evidence="2" id="KW-1185">Reference proteome</keyword>
<protein>
    <submittedName>
        <fullName evidence="1">Uncharacterized protein</fullName>
    </submittedName>
</protein>
<evidence type="ECO:0000313" key="2">
    <source>
        <dbReference type="Proteomes" id="UP000199041"/>
    </source>
</evidence>
<dbReference type="EMBL" id="FNQY01000006">
    <property type="protein sequence ID" value="SEA03299.1"/>
    <property type="molecule type" value="Genomic_DNA"/>
</dbReference>
<gene>
    <name evidence="1" type="ORF">SAMN05192529_106149</name>
</gene>
<name>A0A1H3XV30_9BACT</name>
<proteinExistence type="predicted"/>
<dbReference type="AlphaFoldDB" id="A0A1H3XV30"/>
<dbReference type="Proteomes" id="UP000199041">
    <property type="component" value="Unassembled WGS sequence"/>
</dbReference>
<reference evidence="1 2" key="1">
    <citation type="submission" date="2016-10" db="EMBL/GenBank/DDBJ databases">
        <authorList>
            <person name="de Groot N.N."/>
        </authorList>
    </citation>
    <scope>NUCLEOTIDE SEQUENCE [LARGE SCALE GENOMIC DNA]</scope>
    <source>
        <strain evidence="1 2">Vu-144</strain>
    </source>
</reference>
<accession>A0A1H3XV30</accession>